<keyword evidence="4" id="KW-1185">Reference proteome</keyword>
<evidence type="ECO:0000313" key="4">
    <source>
        <dbReference type="Proteomes" id="UP001457282"/>
    </source>
</evidence>
<dbReference type="PANTHER" id="PTHR11528">
    <property type="entry name" value="HEAT SHOCK PROTEIN 90 FAMILY MEMBER"/>
    <property type="match status" value="1"/>
</dbReference>
<evidence type="ECO:0000256" key="2">
    <source>
        <dbReference type="ARBA" id="ARBA00023186"/>
    </source>
</evidence>
<protein>
    <recommendedName>
        <fullName evidence="5">Heat shock protein 90</fullName>
    </recommendedName>
</protein>
<dbReference type="InterPro" id="IPR020568">
    <property type="entry name" value="Ribosomal_Su5_D2-typ_SF"/>
</dbReference>
<comment type="caution">
    <text evidence="3">The sequence shown here is derived from an EMBL/GenBank/DDBJ whole genome shotgun (WGS) entry which is preliminary data.</text>
</comment>
<dbReference type="GO" id="GO:0140662">
    <property type="term" value="F:ATP-dependent protein folding chaperone"/>
    <property type="evidence" value="ECO:0007669"/>
    <property type="project" value="InterPro"/>
</dbReference>
<dbReference type="SUPFAM" id="SSF54211">
    <property type="entry name" value="Ribosomal protein S5 domain 2-like"/>
    <property type="match status" value="1"/>
</dbReference>
<comment type="similarity">
    <text evidence="1">Belongs to the heat shock protein 90 family.</text>
</comment>
<name>A0AAW1WM96_RUBAR</name>
<evidence type="ECO:0008006" key="5">
    <source>
        <dbReference type="Google" id="ProtNLM"/>
    </source>
</evidence>
<reference evidence="3 4" key="1">
    <citation type="journal article" date="2023" name="G3 (Bethesda)">
        <title>A chromosome-length genome assembly and annotation of blackberry (Rubus argutus, cv. 'Hillquist').</title>
        <authorList>
            <person name="Bruna T."/>
            <person name="Aryal R."/>
            <person name="Dudchenko O."/>
            <person name="Sargent D.J."/>
            <person name="Mead D."/>
            <person name="Buti M."/>
            <person name="Cavallini A."/>
            <person name="Hytonen T."/>
            <person name="Andres J."/>
            <person name="Pham M."/>
            <person name="Weisz D."/>
            <person name="Mascagni F."/>
            <person name="Usai G."/>
            <person name="Natali L."/>
            <person name="Bassil N."/>
            <person name="Fernandez G.E."/>
            <person name="Lomsadze A."/>
            <person name="Armour M."/>
            <person name="Olukolu B."/>
            <person name="Poorten T."/>
            <person name="Britton C."/>
            <person name="Davik J."/>
            <person name="Ashrafi H."/>
            <person name="Aiden E.L."/>
            <person name="Borodovsky M."/>
            <person name="Worthington M."/>
        </authorList>
    </citation>
    <scope>NUCLEOTIDE SEQUENCE [LARGE SCALE GENOMIC DNA]</scope>
    <source>
        <strain evidence="3">PI 553951</strain>
    </source>
</reference>
<dbReference type="EMBL" id="JBEDUW010000005">
    <property type="protein sequence ID" value="KAK9925747.1"/>
    <property type="molecule type" value="Genomic_DNA"/>
</dbReference>
<dbReference type="InterPro" id="IPR001404">
    <property type="entry name" value="Hsp90_fam"/>
</dbReference>
<keyword evidence="2" id="KW-0143">Chaperone</keyword>
<proteinExistence type="inferred from homology"/>
<evidence type="ECO:0000256" key="1">
    <source>
        <dbReference type="ARBA" id="ARBA00008239"/>
    </source>
</evidence>
<gene>
    <name evidence="3" type="ORF">M0R45_023013</name>
</gene>
<dbReference type="Gene3D" id="3.30.230.80">
    <property type="match status" value="1"/>
</dbReference>
<organism evidence="3 4">
    <name type="scientific">Rubus argutus</name>
    <name type="common">Southern blackberry</name>
    <dbReference type="NCBI Taxonomy" id="59490"/>
    <lineage>
        <taxon>Eukaryota</taxon>
        <taxon>Viridiplantae</taxon>
        <taxon>Streptophyta</taxon>
        <taxon>Embryophyta</taxon>
        <taxon>Tracheophyta</taxon>
        <taxon>Spermatophyta</taxon>
        <taxon>Magnoliopsida</taxon>
        <taxon>eudicotyledons</taxon>
        <taxon>Gunneridae</taxon>
        <taxon>Pentapetalae</taxon>
        <taxon>rosids</taxon>
        <taxon>fabids</taxon>
        <taxon>Rosales</taxon>
        <taxon>Rosaceae</taxon>
        <taxon>Rosoideae</taxon>
        <taxon>Rosoideae incertae sedis</taxon>
        <taxon>Rubus</taxon>
    </lineage>
</organism>
<dbReference type="GO" id="GO:0005524">
    <property type="term" value="F:ATP binding"/>
    <property type="evidence" value="ECO:0007669"/>
    <property type="project" value="InterPro"/>
</dbReference>
<dbReference type="Pfam" id="PF00183">
    <property type="entry name" value="HSP90"/>
    <property type="match status" value="2"/>
</dbReference>
<dbReference type="Proteomes" id="UP001457282">
    <property type="component" value="Unassembled WGS sequence"/>
</dbReference>
<dbReference type="GO" id="GO:0051082">
    <property type="term" value="F:unfolded protein binding"/>
    <property type="evidence" value="ECO:0007669"/>
    <property type="project" value="InterPro"/>
</dbReference>
<dbReference type="GO" id="GO:0016887">
    <property type="term" value="F:ATP hydrolysis activity"/>
    <property type="evidence" value="ECO:0007669"/>
    <property type="project" value="InterPro"/>
</dbReference>
<evidence type="ECO:0000313" key="3">
    <source>
        <dbReference type="EMBL" id="KAK9925747.1"/>
    </source>
</evidence>
<dbReference type="AlphaFoldDB" id="A0AAW1WM96"/>
<accession>A0AAW1WM96</accession>
<sequence>MRNPEETIRKSTAFYKSLANDWEAQLSVKHFSVEGQLEFKAILFVAKRAPFDLFDTRKKPNNINLYVFIMDNCEELIPEYLDLVKEIVDSEDLPLNISSRQDELKEGQQDIYYTTGERKKAVENSPFLEKVKKKGYEVLFMVDSIDEYAIGQLKECKGKKLVSATN</sequence>